<protein>
    <submittedName>
        <fullName evidence="1">Uncharacterized protein</fullName>
    </submittedName>
</protein>
<proteinExistence type="predicted"/>
<keyword evidence="2" id="KW-1185">Reference proteome</keyword>
<dbReference type="AlphaFoldDB" id="A0AAE1Y6L8"/>
<reference evidence="1" key="1">
    <citation type="submission" date="2020-06" db="EMBL/GenBank/DDBJ databases">
        <authorList>
            <person name="Li T."/>
            <person name="Hu X."/>
            <person name="Zhang T."/>
            <person name="Song X."/>
            <person name="Zhang H."/>
            <person name="Dai N."/>
            <person name="Sheng W."/>
            <person name="Hou X."/>
            <person name="Wei L."/>
        </authorList>
    </citation>
    <scope>NUCLEOTIDE SEQUENCE</scope>
    <source>
        <strain evidence="1">3651</strain>
        <tissue evidence="1">Leaf</tissue>
    </source>
</reference>
<organism evidence="1 2">
    <name type="scientific">Sesamum alatum</name>
    <dbReference type="NCBI Taxonomy" id="300844"/>
    <lineage>
        <taxon>Eukaryota</taxon>
        <taxon>Viridiplantae</taxon>
        <taxon>Streptophyta</taxon>
        <taxon>Embryophyta</taxon>
        <taxon>Tracheophyta</taxon>
        <taxon>Spermatophyta</taxon>
        <taxon>Magnoliopsida</taxon>
        <taxon>eudicotyledons</taxon>
        <taxon>Gunneridae</taxon>
        <taxon>Pentapetalae</taxon>
        <taxon>asterids</taxon>
        <taxon>lamiids</taxon>
        <taxon>Lamiales</taxon>
        <taxon>Pedaliaceae</taxon>
        <taxon>Sesamum</taxon>
    </lineage>
</organism>
<comment type="caution">
    <text evidence="1">The sequence shown here is derived from an EMBL/GenBank/DDBJ whole genome shotgun (WGS) entry which is preliminary data.</text>
</comment>
<reference evidence="1" key="2">
    <citation type="journal article" date="2024" name="Plant">
        <title>Genomic evolution and insights into agronomic trait innovations of Sesamum species.</title>
        <authorList>
            <person name="Miao H."/>
            <person name="Wang L."/>
            <person name="Qu L."/>
            <person name="Liu H."/>
            <person name="Sun Y."/>
            <person name="Le M."/>
            <person name="Wang Q."/>
            <person name="Wei S."/>
            <person name="Zheng Y."/>
            <person name="Lin W."/>
            <person name="Duan Y."/>
            <person name="Cao H."/>
            <person name="Xiong S."/>
            <person name="Wang X."/>
            <person name="Wei L."/>
            <person name="Li C."/>
            <person name="Ma Q."/>
            <person name="Ju M."/>
            <person name="Zhao R."/>
            <person name="Li G."/>
            <person name="Mu C."/>
            <person name="Tian Q."/>
            <person name="Mei H."/>
            <person name="Zhang T."/>
            <person name="Gao T."/>
            <person name="Zhang H."/>
        </authorList>
    </citation>
    <scope>NUCLEOTIDE SEQUENCE</scope>
    <source>
        <strain evidence="1">3651</strain>
    </source>
</reference>
<sequence length="145" mass="15677">MWGCEFCENGANGGENGLDRVVHPRQIGCRDELPHPSNLKGQIEDIPQLGRGYQVEETSCEGLRAPGRGTASTWYGASAPGRGDALASRELFLSGRDNSLAWPVSSARGVSSSTMRGEDSLQFLASYSYEHIEVIMGLPECPTFI</sequence>
<accession>A0AAE1Y6L8</accession>
<name>A0AAE1Y6L8_9LAMI</name>
<dbReference type="EMBL" id="JACGWO010000006">
    <property type="protein sequence ID" value="KAK4424302.1"/>
    <property type="molecule type" value="Genomic_DNA"/>
</dbReference>
<evidence type="ECO:0000313" key="2">
    <source>
        <dbReference type="Proteomes" id="UP001293254"/>
    </source>
</evidence>
<evidence type="ECO:0000313" key="1">
    <source>
        <dbReference type="EMBL" id="KAK4424302.1"/>
    </source>
</evidence>
<dbReference type="Proteomes" id="UP001293254">
    <property type="component" value="Unassembled WGS sequence"/>
</dbReference>
<gene>
    <name evidence="1" type="ORF">Salat_1623600</name>
</gene>